<proteinExistence type="predicted"/>
<dbReference type="EMBL" id="GGFK01015514">
    <property type="protein sequence ID" value="MBW48835.1"/>
    <property type="molecule type" value="Transcribed_RNA"/>
</dbReference>
<organism evidence="1">
    <name type="scientific">Anopheles triannulatus</name>
    <dbReference type="NCBI Taxonomy" id="58253"/>
    <lineage>
        <taxon>Eukaryota</taxon>
        <taxon>Metazoa</taxon>
        <taxon>Ecdysozoa</taxon>
        <taxon>Arthropoda</taxon>
        <taxon>Hexapoda</taxon>
        <taxon>Insecta</taxon>
        <taxon>Pterygota</taxon>
        <taxon>Neoptera</taxon>
        <taxon>Endopterygota</taxon>
        <taxon>Diptera</taxon>
        <taxon>Nematocera</taxon>
        <taxon>Culicoidea</taxon>
        <taxon>Culicidae</taxon>
        <taxon>Anophelinae</taxon>
        <taxon>Anopheles</taxon>
    </lineage>
</organism>
<accession>A0A2M4B707</accession>
<dbReference type="AlphaFoldDB" id="A0A2M4B707"/>
<name>A0A2M4B707_9DIPT</name>
<reference evidence="1" key="1">
    <citation type="submission" date="2018-01" db="EMBL/GenBank/DDBJ databases">
        <title>An insight into the sialome of Amazonian anophelines.</title>
        <authorList>
            <person name="Ribeiro J.M."/>
            <person name="Scarpassa V."/>
            <person name="Calvo E."/>
        </authorList>
    </citation>
    <scope>NUCLEOTIDE SEQUENCE</scope>
    <source>
        <tissue evidence="1">Salivary glands</tissue>
    </source>
</reference>
<evidence type="ECO:0000313" key="1">
    <source>
        <dbReference type="EMBL" id="MBW48835.1"/>
    </source>
</evidence>
<protein>
    <submittedName>
        <fullName evidence="1">Putative secreted protein</fullName>
    </submittedName>
</protein>
<sequence length="82" mass="8634">MATFCSVSRVSMNRLSLSTWYFLIAAPPLIHATSYPLPVAGPAIADEPPAAPAAVVEALAVPTPFRGPSPPPPLLRLMLVLE</sequence>